<keyword evidence="2 4" id="KW-0378">Hydrolase</keyword>
<dbReference type="Pfam" id="PF00293">
    <property type="entry name" value="NUDIX"/>
    <property type="match status" value="1"/>
</dbReference>
<accession>A0A285UGW8</accession>
<dbReference type="PROSITE" id="PS51462">
    <property type="entry name" value="NUDIX"/>
    <property type="match status" value="1"/>
</dbReference>
<dbReference type="OrthoDB" id="9816289at2"/>
<name>A0A285UGW8_9BACL</name>
<evidence type="ECO:0000256" key="2">
    <source>
        <dbReference type="ARBA" id="ARBA00022801"/>
    </source>
</evidence>
<reference evidence="5" key="1">
    <citation type="submission" date="2017-08" db="EMBL/GenBank/DDBJ databases">
        <authorList>
            <person name="Varghese N."/>
            <person name="Submissions S."/>
        </authorList>
    </citation>
    <scope>NUCLEOTIDE SEQUENCE [LARGE SCALE GENOMIC DNA]</scope>
    <source>
        <strain evidence="5">JC23</strain>
    </source>
</reference>
<sequence length="154" mass="17895">MIRKAVGAIVYQGTEILLVYKVKRSLLKDEDQHYLGKWDFPKGGVENGDQTIENSILRELKEETGSTQYEVINQLDEKIRFSFNKDFTNKTGFTEQETTMFLVKYVGDRSDLVPNDNEIKEIKFVPVDEAGDILTHEETKKLFECQVLKQFKHN</sequence>
<dbReference type="Gene3D" id="3.90.79.10">
    <property type="entry name" value="Nucleoside Triphosphate Pyrophosphohydrolase"/>
    <property type="match status" value="1"/>
</dbReference>
<evidence type="ECO:0000313" key="4">
    <source>
        <dbReference type="EMBL" id="SOC40648.1"/>
    </source>
</evidence>
<dbReference type="SUPFAM" id="SSF55811">
    <property type="entry name" value="Nudix"/>
    <property type="match status" value="1"/>
</dbReference>
<dbReference type="RefSeq" id="WP_097149859.1">
    <property type="nucleotide sequence ID" value="NZ_OBQC01000008.1"/>
</dbReference>
<protein>
    <submittedName>
        <fullName evidence="4">Putative (Di)nucleoside polyphosphate hydrolase</fullName>
    </submittedName>
</protein>
<gene>
    <name evidence="4" type="ORF">SAMN05877842_108104</name>
</gene>
<dbReference type="PANTHER" id="PTHR43046">
    <property type="entry name" value="GDP-MANNOSE MANNOSYL HYDROLASE"/>
    <property type="match status" value="1"/>
</dbReference>
<dbReference type="InterPro" id="IPR015797">
    <property type="entry name" value="NUDIX_hydrolase-like_dom_sf"/>
</dbReference>
<proteinExistence type="predicted"/>
<dbReference type="InterPro" id="IPR000086">
    <property type="entry name" value="NUDIX_hydrolase_dom"/>
</dbReference>
<evidence type="ECO:0000313" key="5">
    <source>
        <dbReference type="Proteomes" id="UP000219252"/>
    </source>
</evidence>
<dbReference type="EMBL" id="OBQC01000008">
    <property type="protein sequence ID" value="SOC40648.1"/>
    <property type="molecule type" value="Genomic_DNA"/>
</dbReference>
<organism evidence="4 5">
    <name type="scientific">Ureibacillus acetophenoni</name>
    <dbReference type="NCBI Taxonomy" id="614649"/>
    <lineage>
        <taxon>Bacteria</taxon>
        <taxon>Bacillati</taxon>
        <taxon>Bacillota</taxon>
        <taxon>Bacilli</taxon>
        <taxon>Bacillales</taxon>
        <taxon>Caryophanaceae</taxon>
        <taxon>Ureibacillus</taxon>
    </lineage>
</organism>
<comment type="cofactor">
    <cofactor evidence="1">
        <name>Mg(2+)</name>
        <dbReference type="ChEBI" id="CHEBI:18420"/>
    </cofactor>
</comment>
<dbReference type="AlphaFoldDB" id="A0A285UGW8"/>
<dbReference type="PANTHER" id="PTHR43046:SF14">
    <property type="entry name" value="MUTT_NUDIX FAMILY PROTEIN"/>
    <property type="match status" value="1"/>
</dbReference>
<dbReference type="GO" id="GO:0016787">
    <property type="term" value="F:hydrolase activity"/>
    <property type="evidence" value="ECO:0007669"/>
    <property type="project" value="UniProtKB-KW"/>
</dbReference>
<feature type="domain" description="Nudix hydrolase" evidence="3">
    <location>
        <begin position="1"/>
        <end position="148"/>
    </location>
</feature>
<keyword evidence="5" id="KW-1185">Reference proteome</keyword>
<evidence type="ECO:0000256" key="1">
    <source>
        <dbReference type="ARBA" id="ARBA00001946"/>
    </source>
</evidence>
<evidence type="ECO:0000259" key="3">
    <source>
        <dbReference type="PROSITE" id="PS51462"/>
    </source>
</evidence>
<dbReference type="Proteomes" id="UP000219252">
    <property type="component" value="Unassembled WGS sequence"/>
</dbReference>